<sequence>MYNINDVAAWFISKEPMSDKKLQKLSYYAVAWGWALFNKSIIDDDKFEAWVHGPVSPTLYQEYKEYGWTDIDTPKTGNPDIGEPLSGLLESVWVTYGDKSGNELEALTHSEAPWQEARIGLNLNAPSNNEIATKTMRNFYLSIYNGD</sequence>
<keyword evidence="3" id="KW-1185">Reference proteome</keyword>
<dbReference type="Proteomes" id="UP001589691">
    <property type="component" value="Unassembled WGS sequence"/>
</dbReference>
<feature type="domain" description="Antitoxin SocA-like Panacea" evidence="1">
    <location>
        <begin position="22"/>
        <end position="115"/>
    </location>
</feature>
<evidence type="ECO:0000259" key="1">
    <source>
        <dbReference type="Pfam" id="PF13274"/>
    </source>
</evidence>
<dbReference type="EMBL" id="JBHLZY010000020">
    <property type="protein sequence ID" value="MFB9769788.1"/>
    <property type="molecule type" value="Genomic_DNA"/>
</dbReference>
<evidence type="ECO:0000313" key="3">
    <source>
        <dbReference type="Proteomes" id="UP001589691"/>
    </source>
</evidence>
<dbReference type="RefSeq" id="WP_225424338.1">
    <property type="nucleotide sequence ID" value="NZ_BJEA01000001.1"/>
</dbReference>
<comment type="caution">
    <text evidence="2">The sequence shown here is derived from an EMBL/GenBank/DDBJ whole genome shotgun (WGS) entry which is preliminary data.</text>
</comment>
<dbReference type="InterPro" id="IPR025272">
    <property type="entry name" value="SocA_Panacea"/>
</dbReference>
<reference evidence="2 3" key="1">
    <citation type="submission" date="2024-09" db="EMBL/GenBank/DDBJ databases">
        <authorList>
            <person name="Sun Q."/>
            <person name="Mori K."/>
        </authorList>
    </citation>
    <scope>NUCLEOTIDE SEQUENCE [LARGE SCALE GENOMIC DNA]</scope>
    <source>
        <strain evidence="2 3">TBRC 4576</strain>
    </source>
</reference>
<proteinExistence type="predicted"/>
<organism evidence="2 3">
    <name type="scientific">Lactiplantibacillus modestisalitolerans</name>
    <dbReference type="NCBI Taxonomy" id="1457219"/>
    <lineage>
        <taxon>Bacteria</taxon>
        <taxon>Bacillati</taxon>
        <taxon>Bacillota</taxon>
        <taxon>Bacilli</taxon>
        <taxon>Lactobacillales</taxon>
        <taxon>Lactobacillaceae</taxon>
        <taxon>Lactiplantibacillus</taxon>
    </lineage>
</organism>
<accession>A0ABV5WUV4</accession>
<dbReference type="Pfam" id="PF13274">
    <property type="entry name" value="SocA_Panacea"/>
    <property type="match status" value="1"/>
</dbReference>
<protein>
    <submittedName>
        <fullName evidence="2">Panacea domain-containing protein</fullName>
    </submittedName>
</protein>
<evidence type="ECO:0000313" key="2">
    <source>
        <dbReference type="EMBL" id="MFB9769788.1"/>
    </source>
</evidence>
<name>A0ABV5WUV4_9LACO</name>
<gene>
    <name evidence="2" type="ORF">ACFFLI_07920</name>
</gene>